<evidence type="ECO:0000313" key="2">
    <source>
        <dbReference type="EMBL" id="KAF9447982.1"/>
    </source>
</evidence>
<feature type="transmembrane region" description="Helical" evidence="1">
    <location>
        <begin position="202"/>
        <end position="225"/>
    </location>
</feature>
<evidence type="ECO:0000256" key="1">
    <source>
        <dbReference type="SAM" id="Phobius"/>
    </source>
</evidence>
<accession>A0A9P6C1N8</accession>
<protein>
    <submittedName>
        <fullName evidence="2">Uncharacterized protein</fullName>
    </submittedName>
</protein>
<feature type="transmembrane region" description="Helical" evidence="1">
    <location>
        <begin position="122"/>
        <end position="147"/>
    </location>
</feature>
<dbReference type="AlphaFoldDB" id="A0A9P6C1N8"/>
<keyword evidence="1" id="KW-1133">Transmembrane helix</keyword>
<feature type="transmembrane region" description="Helical" evidence="1">
    <location>
        <begin position="20"/>
        <end position="43"/>
    </location>
</feature>
<keyword evidence="3" id="KW-1185">Reference proteome</keyword>
<gene>
    <name evidence="2" type="ORF">P691DRAFT_781643</name>
</gene>
<proteinExistence type="predicted"/>
<evidence type="ECO:0000313" key="3">
    <source>
        <dbReference type="Proteomes" id="UP000807342"/>
    </source>
</evidence>
<sequence length="265" mass="28773">MSTNLDEMGVLLRMTLPATIVSAVGAFSTGACLTLATMSFTLLSSKTGGPPMQQHLLQSIDKNMADRLVLVTNAFSVVVIYIADGLLVRMVWRCYMVHKALVGHSSSFWGKISWVISPEQDILTAALLICNALMNIHGTAFITIRLLRHRHMVRTSFGDKVPVARYHSIVGIMLESAAINVPITICAAAGNLSTGSTPLTWVIVYSICTPGQAFAVLLVIHRVALGRAIGQHDRKEVALPMEKSEQLAAHSIPLHQRANVHDTLD</sequence>
<keyword evidence="1" id="KW-0812">Transmembrane</keyword>
<comment type="caution">
    <text evidence="2">The sequence shown here is derived from an EMBL/GenBank/DDBJ whole genome shotgun (WGS) entry which is preliminary data.</text>
</comment>
<name>A0A9P6C1N8_9AGAR</name>
<dbReference type="OrthoDB" id="3045811at2759"/>
<feature type="transmembrane region" description="Helical" evidence="1">
    <location>
        <begin position="64"/>
        <end position="83"/>
    </location>
</feature>
<reference evidence="2" key="1">
    <citation type="submission" date="2020-11" db="EMBL/GenBank/DDBJ databases">
        <authorList>
            <consortium name="DOE Joint Genome Institute"/>
            <person name="Ahrendt S."/>
            <person name="Riley R."/>
            <person name="Andreopoulos W."/>
            <person name="Labutti K."/>
            <person name="Pangilinan J."/>
            <person name="Ruiz-Duenas F.J."/>
            <person name="Barrasa J.M."/>
            <person name="Sanchez-Garcia M."/>
            <person name="Camarero S."/>
            <person name="Miyauchi S."/>
            <person name="Serrano A."/>
            <person name="Linde D."/>
            <person name="Babiker R."/>
            <person name="Drula E."/>
            <person name="Ayuso-Fernandez I."/>
            <person name="Pacheco R."/>
            <person name="Padilla G."/>
            <person name="Ferreira P."/>
            <person name="Barriuso J."/>
            <person name="Kellner H."/>
            <person name="Castanera R."/>
            <person name="Alfaro M."/>
            <person name="Ramirez L."/>
            <person name="Pisabarro A.G."/>
            <person name="Kuo A."/>
            <person name="Tritt A."/>
            <person name="Lipzen A."/>
            <person name="He G."/>
            <person name="Yan M."/>
            <person name="Ng V."/>
            <person name="Cullen D."/>
            <person name="Martin F."/>
            <person name="Rosso M.-N."/>
            <person name="Henrissat B."/>
            <person name="Hibbett D."/>
            <person name="Martinez A.T."/>
            <person name="Grigoriev I.V."/>
        </authorList>
    </citation>
    <scope>NUCLEOTIDE SEQUENCE</scope>
    <source>
        <strain evidence="2">MF-IS2</strain>
    </source>
</reference>
<keyword evidence="1" id="KW-0472">Membrane</keyword>
<feature type="transmembrane region" description="Helical" evidence="1">
    <location>
        <begin position="168"/>
        <end position="190"/>
    </location>
</feature>
<dbReference type="EMBL" id="MU151178">
    <property type="protein sequence ID" value="KAF9447982.1"/>
    <property type="molecule type" value="Genomic_DNA"/>
</dbReference>
<dbReference type="Proteomes" id="UP000807342">
    <property type="component" value="Unassembled WGS sequence"/>
</dbReference>
<organism evidence="2 3">
    <name type="scientific">Macrolepiota fuliginosa MF-IS2</name>
    <dbReference type="NCBI Taxonomy" id="1400762"/>
    <lineage>
        <taxon>Eukaryota</taxon>
        <taxon>Fungi</taxon>
        <taxon>Dikarya</taxon>
        <taxon>Basidiomycota</taxon>
        <taxon>Agaricomycotina</taxon>
        <taxon>Agaricomycetes</taxon>
        <taxon>Agaricomycetidae</taxon>
        <taxon>Agaricales</taxon>
        <taxon>Agaricineae</taxon>
        <taxon>Agaricaceae</taxon>
        <taxon>Macrolepiota</taxon>
    </lineage>
</organism>